<protein>
    <submittedName>
        <fullName evidence="5">AraC family transcriptional regulator N-terminal domain-containing protein</fullName>
    </submittedName>
</protein>
<evidence type="ECO:0000256" key="1">
    <source>
        <dbReference type="ARBA" id="ARBA00023015"/>
    </source>
</evidence>
<dbReference type="InterPro" id="IPR018060">
    <property type="entry name" value="HTH_AraC"/>
</dbReference>
<dbReference type="SMART" id="SM00342">
    <property type="entry name" value="HTH_ARAC"/>
    <property type="match status" value="1"/>
</dbReference>
<evidence type="ECO:0000313" key="5">
    <source>
        <dbReference type="EMBL" id="MDT0583979.1"/>
    </source>
</evidence>
<keyword evidence="1" id="KW-0805">Transcription regulation</keyword>
<proteinExistence type="predicted"/>
<name>A0AAW8R684_9ALTE</name>
<dbReference type="InterPro" id="IPR050204">
    <property type="entry name" value="AraC_XylS_family_regulators"/>
</dbReference>
<comment type="caution">
    <text evidence="5">The sequence shown here is derived from an EMBL/GenBank/DDBJ whole genome shotgun (WGS) entry which is preliminary data.</text>
</comment>
<dbReference type="PROSITE" id="PS00041">
    <property type="entry name" value="HTH_ARAC_FAMILY_1"/>
    <property type="match status" value="1"/>
</dbReference>
<dbReference type="InterPro" id="IPR018062">
    <property type="entry name" value="HTH_AraC-typ_CS"/>
</dbReference>
<organism evidence="5 6">
    <name type="scientific">Brumicola blandensis</name>
    <dbReference type="NCBI Taxonomy" id="3075611"/>
    <lineage>
        <taxon>Bacteria</taxon>
        <taxon>Pseudomonadati</taxon>
        <taxon>Pseudomonadota</taxon>
        <taxon>Gammaproteobacteria</taxon>
        <taxon>Alteromonadales</taxon>
        <taxon>Alteromonadaceae</taxon>
        <taxon>Brumicola</taxon>
    </lineage>
</organism>
<dbReference type="Gene3D" id="1.10.10.60">
    <property type="entry name" value="Homeodomain-like"/>
    <property type="match status" value="1"/>
</dbReference>
<evidence type="ECO:0000313" key="6">
    <source>
        <dbReference type="Proteomes" id="UP001249020"/>
    </source>
</evidence>
<evidence type="ECO:0000256" key="3">
    <source>
        <dbReference type="ARBA" id="ARBA00023163"/>
    </source>
</evidence>
<dbReference type="SUPFAM" id="SSF46689">
    <property type="entry name" value="Homeodomain-like"/>
    <property type="match status" value="2"/>
</dbReference>
<dbReference type="Pfam" id="PF12833">
    <property type="entry name" value="HTH_18"/>
    <property type="match status" value="1"/>
</dbReference>
<keyword evidence="2" id="KW-0238">DNA-binding</keyword>
<dbReference type="Pfam" id="PF06719">
    <property type="entry name" value="AraC_N"/>
    <property type="match status" value="1"/>
</dbReference>
<dbReference type="PROSITE" id="PS01124">
    <property type="entry name" value="HTH_ARAC_FAMILY_2"/>
    <property type="match status" value="1"/>
</dbReference>
<evidence type="ECO:0000256" key="2">
    <source>
        <dbReference type="ARBA" id="ARBA00023125"/>
    </source>
</evidence>
<dbReference type="GO" id="GO:0003700">
    <property type="term" value="F:DNA-binding transcription factor activity"/>
    <property type="evidence" value="ECO:0007669"/>
    <property type="project" value="InterPro"/>
</dbReference>
<dbReference type="PANTHER" id="PTHR46796:SF6">
    <property type="entry name" value="ARAC SUBFAMILY"/>
    <property type="match status" value="1"/>
</dbReference>
<reference evidence="5 6" key="1">
    <citation type="submission" date="2023-09" db="EMBL/GenBank/DDBJ databases">
        <authorList>
            <person name="Rey-Velasco X."/>
        </authorList>
    </citation>
    <scope>NUCLEOTIDE SEQUENCE [LARGE SCALE GENOMIC DNA]</scope>
    <source>
        <strain evidence="5 6">W409</strain>
    </source>
</reference>
<dbReference type="GO" id="GO:0043565">
    <property type="term" value="F:sequence-specific DNA binding"/>
    <property type="evidence" value="ECO:0007669"/>
    <property type="project" value="InterPro"/>
</dbReference>
<dbReference type="RefSeq" id="WP_311362750.1">
    <property type="nucleotide sequence ID" value="NZ_JAVRIE010000007.1"/>
</dbReference>
<gene>
    <name evidence="5" type="ORF">RM544_15635</name>
</gene>
<sequence>MINESLLNIRSKPQTMVENKISFASSSAELSIYDTFECANRVKLKSDQLLYCGMISGKKIMHLEKDNYHREFLPHESFILAPDQLVEIDFPEAQHHSPTTCLAIEIPVEKIQKVCDHLNSISPLPKEFDEWHYNSHMIHTAHNQETQALLSRIVHIFTENHPDKSFLSDLAVSELTARLLRHQTREIIVNFSRQNPEQNGINKALAHMEANLHKPLCIDTLCKLACMSRTKFFQKFKQILGCSPSNLQQQLRIKKAQALLQQGYSVTYVTFDLGFSNVSHFSRCFKQMTGIAPSHYMRAKAVVN</sequence>
<accession>A0AAW8R684</accession>
<dbReference type="InterPro" id="IPR020449">
    <property type="entry name" value="Tscrpt_reg_AraC-type_HTH"/>
</dbReference>
<dbReference type="Proteomes" id="UP001249020">
    <property type="component" value="Unassembled WGS sequence"/>
</dbReference>
<dbReference type="PRINTS" id="PR00032">
    <property type="entry name" value="HTHARAC"/>
</dbReference>
<dbReference type="InterPro" id="IPR009594">
    <property type="entry name" value="Tscrpt_reg_HTH_AraC_N"/>
</dbReference>
<dbReference type="EMBL" id="JAVRIE010000007">
    <property type="protein sequence ID" value="MDT0583979.1"/>
    <property type="molecule type" value="Genomic_DNA"/>
</dbReference>
<evidence type="ECO:0000259" key="4">
    <source>
        <dbReference type="PROSITE" id="PS01124"/>
    </source>
</evidence>
<keyword evidence="6" id="KW-1185">Reference proteome</keyword>
<dbReference type="PANTHER" id="PTHR46796">
    <property type="entry name" value="HTH-TYPE TRANSCRIPTIONAL ACTIVATOR RHAS-RELATED"/>
    <property type="match status" value="1"/>
</dbReference>
<keyword evidence="3" id="KW-0804">Transcription</keyword>
<dbReference type="AlphaFoldDB" id="A0AAW8R684"/>
<feature type="domain" description="HTH araC/xylS-type" evidence="4">
    <location>
        <begin position="202"/>
        <end position="299"/>
    </location>
</feature>
<dbReference type="InterPro" id="IPR009057">
    <property type="entry name" value="Homeodomain-like_sf"/>
</dbReference>